<feature type="active site" description="Charge relay system" evidence="1">
    <location>
        <position position="273"/>
    </location>
</feature>
<evidence type="ECO:0000313" key="4">
    <source>
        <dbReference type="EMBL" id="AML27064.1"/>
    </source>
</evidence>
<dbReference type="SUPFAM" id="SSF53474">
    <property type="entry name" value="alpha/beta-Hydrolases"/>
    <property type="match status" value="1"/>
</dbReference>
<feature type="binding site" evidence="2">
    <location>
        <position position="92"/>
    </location>
    <ligand>
        <name>substrate</name>
    </ligand>
</feature>
<dbReference type="PANTHER" id="PTHR40111">
    <property type="entry name" value="CEPHALOSPORIN-C DEACETYLASE"/>
    <property type="match status" value="1"/>
</dbReference>
<dbReference type="Gene3D" id="3.40.50.1820">
    <property type="entry name" value="alpha/beta hydrolase"/>
    <property type="match status" value="1"/>
</dbReference>
<dbReference type="Pfam" id="PF05448">
    <property type="entry name" value="AXE1"/>
    <property type="match status" value="1"/>
</dbReference>
<dbReference type="GO" id="GO:0052689">
    <property type="term" value="F:carboxylic ester hydrolase activity"/>
    <property type="evidence" value="ECO:0007669"/>
    <property type="project" value="TreeGrafter"/>
</dbReference>
<dbReference type="InterPro" id="IPR029058">
    <property type="entry name" value="AB_hydrolase_fold"/>
</dbReference>
<feature type="active site" description="Charge relay system" evidence="1">
    <location>
        <position position="302"/>
    </location>
</feature>
<feature type="active site" description="Nucleophile" evidence="1">
    <location>
        <position position="183"/>
    </location>
</feature>
<evidence type="ECO:0000259" key="3">
    <source>
        <dbReference type="Pfam" id="PF05448"/>
    </source>
</evidence>
<dbReference type="EMBL" id="KU644713">
    <property type="protein sequence ID" value="AML27064.1"/>
    <property type="molecule type" value="Genomic_DNA"/>
</dbReference>
<accession>A0A140EH93</accession>
<protein>
    <submittedName>
        <fullName evidence="4">Acetylxylan esterase</fullName>
    </submittedName>
</protein>
<evidence type="ECO:0000256" key="1">
    <source>
        <dbReference type="PIRSR" id="PIRSR639069-1"/>
    </source>
</evidence>
<dbReference type="GO" id="GO:0005976">
    <property type="term" value="P:polysaccharide metabolic process"/>
    <property type="evidence" value="ECO:0007669"/>
    <property type="project" value="TreeGrafter"/>
</dbReference>
<feature type="domain" description="Acetyl xylan esterase" evidence="3">
    <location>
        <begin position="1"/>
        <end position="316"/>
    </location>
</feature>
<organism evidence="4">
    <name type="scientific">Bacillus sp. N16-5</name>
    <dbReference type="NCBI Taxonomy" id="122631"/>
    <lineage>
        <taxon>Bacteria</taxon>
        <taxon>Bacillati</taxon>
        <taxon>Bacillota</taxon>
        <taxon>Bacilli</taxon>
        <taxon>Bacillales</taxon>
        <taxon>Bacillaceae</taxon>
        <taxon>Bacillus</taxon>
    </lineage>
</organism>
<dbReference type="InterPro" id="IPR039069">
    <property type="entry name" value="CE7"/>
</dbReference>
<proteinExistence type="predicted"/>
<sequence length="318" mass="35788">MPTIDLPLSELKVYKGTNPKPVDFDDYWERGLSEMRAVDPQVHFKKSDFQVPFATCYDMYFTGVKGARIHVKYVKPVSVSDPVPAVLMFHGYSMNAGDWSSKLAYAALGHAVFTMDVRGQGGESEDVGGVKGNTLKGHIIRGLDDDKDNLFFRDVYLDCAQLAQIVIGMDEIDGANVSATGWSQGGALTLVCASLEPRIKKAAAVYPFLSDFKRVWELDLAIDAYEDIKHYFRRFDPQHKRVEEVFTTLGYIDIQHLAERIKAKTLMATGLMDTICPPSTQFAAFNRIKSEKQLEIYPDFSHENLPGLHDIIMQYLRS</sequence>
<evidence type="ECO:0000256" key="2">
    <source>
        <dbReference type="PIRSR" id="PIRSR639069-2"/>
    </source>
</evidence>
<name>A0A140EH93_9BACI</name>
<dbReference type="AlphaFoldDB" id="A0A140EH93"/>
<dbReference type="PANTHER" id="PTHR40111:SF1">
    <property type="entry name" value="CEPHALOSPORIN-C DEACETYLASE"/>
    <property type="match status" value="1"/>
</dbReference>
<reference evidence="4" key="1">
    <citation type="journal article" date="2016" name="PLoS ONE">
        <title>A Novel Manno-Oligosaccharide Binding Protein Identified in Alkaliphilic Bacillus sp. N16-5 Is Involved in Mannan Utilization.</title>
        <authorList>
            <person name="Song Y."/>
            <person name="Li J."/>
            <person name="Meng S."/>
            <person name="Yin L."/>
            <person name="Xue Y."/>
            <person name="Ma Y."/>
        </authorList>
    </citation>
    <scope>NUCLEOTIDE SEQUENCE</scope>
    <source>
        <strain evidence="4">N16-5</strain>
    </source>
</reference>
<dbReference type="InterPro" id="IPR008391">
    <property type="entry name" value="AXE1_dom"/>
</dbReference>